<dbReference type="RefSeq" id="YP_009821440.1">
    <property type="nucleotide sequence ID" value="NC_048176.1"/>
</dbReference>
<gene>
    <name evidence="1" type="primary">56</name>
    <name evidence="1" type="ORF">SEA_GODONK_56</name>
</gene>
<evidence type="ECO:0000313" key="1">
    <source>
        <dbReference type="EMBL" id="QBZ72675.1"/>
    </source>
</evidence>
<reference evidence="1 2" key="1">
    <citation type="submission" date="2019-03" db="EMBL/GenBank/DDBJ databases">
        <authorList>
            <person name="Douthitt C."/>
            <person name="D'Elia T."/>
            <person name="Bockoras C."/>
            <person name="Boss C."/>
            <person name="Clemons M."/>
            <person name="Green W."/>
            <person name="Harel H."/>
            <person name="Larralde J."/>
            <person name="Lopez M."/>
            <person name="Magana D."/>
            <person name="Miguel M."/>
            <person name="Muschweck L."/>
            <person name="Olivos K."/>
            <person name="Racette D."/>
            <person name="Reynolds M."/>
            <person name="Ru Y."/>
            <person name="Santana M."/>
            <person name="Simon R."/>
            <person name="Smotrilla K."/>
            <person name="Sufficool B."/>
            <person name="Tamayo B."/>
            <person name="Tirado E."/>
            <person name="Vajanyi M."/>
            <person name="Weger M."/>
            <person name="Wehr A."/>
            <person name="Whitaker K."/>
            <person name="Garlena R.A."/>
            <person name="Russell D.A."/>
            <person name="Pope W.H."/>
            <person name="Jacobs-Sera D."/>
            <person name="Hatfull G.F."/>
        </authorList>
    </citation>
    <scope>NUCLEOTIDE SEQUENCE [LARGE SCALE GENOMIC DNA]</scope>
</reference>
<accession>A0A4D6E3Z1</accession>
<organism evidence="1 2">
    <name type="scientific">Gordonia phage GodonK</name>
    <dbReference type="NCBI Taxonomy" id="2562192"/>
    <lineage>
        <taxon>Viruses</taxon>
        <taxon>Duplodnaviria</taxon>
        <taxon>Heunggongvirae</taxon>
        <taxon>Uroviricota</taxon>
        <taxon>Caudoviricetes</taxon>
        <taxon>Godonkavirus</taxon>
        <taxon>Godonkavirus godonK</taxon>
    </lineage>
</organism>
<keyword evidence="2" id="KW-1185">Reference proteome</keyword>
<dbReference type="KEGG" id="vg:55012892"/>
<dbReference type="GeneID" id="55012892"/>
<protein>
    <submittedName>
        <fullName evidence="1">Uncharacterized protein</fullName>
    </submittedName>
</protein>
<name>A0A4D6E3Z1_9CAUD</name>
<evidence type="ECO:0000313" key="2">
    <source>
        <dbReference type="Proteomes" id="UP000297070"/>
    </source>
</evidence>
<dbReference type="EMBL" id="MK620899">
    <property type="protein sequence ID" value="QBZ72675.1"/>
    <property type="molecule type" value="Genomic_DNA"/>
</dbReference>
<sequence>MSLEERFGKKIPSREELLAMWDEEDKKHKEKVREFEPKAKILYGLGKPLVNCHCRMCTDVWLDIMDELEPDGWLRRESSIGMILCPTCGNKRCPHATNHELDCTGSNEPGQKGSAYE</sequence>
<proteinExistence type="predicted"/>
<dbReference type="Proteomes" id="UP000297070">
    <property type="component" value="Segment"/>
</dbReference>